<dbReference type="Gene3D" id="3.30.750.24">
    <property type="entry name" value="STAS domain"/>
    <property type="match status" value="1"/>
</dbReference>
<dbReference type="STRING" id="1206085.SAMN05443575_1325"/>
<gene>
    <name evidence="4" type="ORF">SAMN05443575_1325</name>
</gene>
<dbReference type="InterPro" id="IPR036513">
    <property type="entry name" value="STAS_dom_sf"/>
</dbReference>
<dbReference type="EMBL" id="FQVU01000002">
    <property type="protein sequence ID" value="SHG08433.1"/>
    <property type="molecule type" value="Genomic_DNA"/>
</dbReference>
<reference evidence="4 5" key="1">
    <citation type="submission" date="2016-11" db="EMBL/GenBank/DDBJ databases">
        <authorList>
            <person name="Jaros S."/>
            <person name="Januszkiewicz K."/>
            <person name="Wedrychowicz H."/>
        </authorList>
    </citation>
    <scope>NUCLEOTIDE SEQUENCE [LARGE SCALE GENOMIC DNA]</scope>
    <source>
        <strain evidence="4 5">DSM 45627</strain>
    </source>
</reference>
<dbReference type="InterPro" id="IPR002645">
    <property type="entry name" value="STAS_dom"/>
</dbReference>
<evidence type="ECO:0000259" key="3">
    <source>
        <dbReference type="PROSITE" id="PS50801"/>
    </source>
</evidence>
<evidence type="ECO:0000256" key="1">
    <source>
        <dbReference type="ARBA" id="ARBA00009013"/>
    </source>
</evidence>
<keyword evidence="5" id="KW-1185">Reference proteome</keyword>
<dbReference type="PROSITE" id="PS50801">
    <property type="entry name" value="STAS"/>
    <property type="match status" value="1"/>
</dbReference>
<feature type="domain" description="STAS" evidence="3">
    <location>
        <begin position="1"/>
        <end position="97"/>
    </location>
</feature>
<accession>A0A1M5GXL3</accession>
<evidence type="ECO:0000313" key="5">
    <source>
        <dbReference type="Proteomes" id="UP000186132"/>
    </source>
</evidence>
<dbReference type="Proteomes" id="UP000186132">
    <property type="component" value="Unassembled WGS sequence"/>
</dbReference>
<name>A0A1M5GXL3_9ACTN</name>
<dbReference type="Pfam" id="PF01740">
    <property type="entry name" value="STAS"/>
    <property type="match status" value="1"/>
</dbReference>
<dbReference type="PANTHER" id="PTHR33495">
    <property type="entry name" value="ANTI-SIGMA FACTOR ANTAGONIST TM_1081-RELATED-RELATED"/>
    <property type="match status" value="1"/>
</dbReference>
<dbReference type="OrthoDB" id="4827422at2"/>
<dbReference type="NCBIfam" id="TIGR00377">
    <property type="entry name" value="ant_ant_sig"/>
    <property type="match status" value="1"/>
</dbReference>
<comment type="similarity">
    <text evidence="1 2">Belongs to the anti-sigma-factor antagonist family.</text>
</comment>
<protein>
    <recommendedName>
        <fullName evidence="2">Anti-sigma factor antagonist</fullName>
    </recommendedName>
</protein>
<evidence type="ECO:0000313" key="4">
    <source>
        <dbReference type="EMBL" id="SHG08433.1"/>
    </source>
</evidence>
<dbReference type="PANTHER" id="PTHR33495:SF2">
    <property type="entry name" value="ANTI-SIGMA FACTOR ANTAGONIST TM_1081-RELATED"/>
    <property type="match status" value="1"/>
</dbReference>
<dbReference type="GO" id="GO:0043856">
    <property type="term" value="F:anti-sigma factor antagonist activity"/>
    <property type="evidence" value="ECO:0007669"/>
    <property type="project" value="InterPro"/>
</dbReference>
<dbReference type="RefSeq" id="WP_073387886.1">
    <property type="nucleotide sequence ID" value="NZ_FQVU01000002.1"/>
</dbReference>
<proteinExistence type="inferred from homology"/>
<evidence type="ECO:0000256" key="2">
    <source>
        <dbReference type="RuleBase" id="RU003749"/>
    </source>
</evidence>
<dbReference type="SUPFAM" id="SSF52091">
    <property type="entry name" value="SpoIIaa-like"/>
    <property type="match status" value="1"/>
</dbReference>
<organism evidence="4 5">
    <name type="scientific">Jatrophihabitans endophyticus</name>
    <dbReference type="NCBI Taxonomy" id="1206085"/>
    <lineage>
        <taxon>Bacteria</taxon>
        <taxon>Bacillati</taxon>
        <taxon>Actinomycetota</taxon>
        <taxon>Actinomycetes</taxon>
        <taxon>Jatrophihabitantales</taxon>
        <taxon>Jatrophihabitantaceae</taxon>
        <taxon>Jatrophihabitans</taxon>
    </lineage>
</organism>
<dbReference type="AlphaFoldDB" id="A0A1M5GXL3"/>
<dbReference type="CDD" id="cd07043">
    <property type="entry name" value="STAS_anti-anti-sigma_factors"/>
    <property type="match status" value="1"/>
</dbReference>
<dbReference type="InterPro" id="IPR003658">
    <property type="entry name" value="Anti-sigma_ant"/>
</dbReference>
<sequence>MSSQRVTIVDLAGEIDIRTASEAQAKVSSALTAETPEVLMLDLTQVSFLDSVGIGFLVGLNQQAQDVGVALRLRNLQPQVHRVLAATGLVGVLQIEQ</sequence>